<reference evidence="1 2" key="1">
    <citation type="submission" date="2015-01" db="EMBL/GenBank/DDBJ databases">
        <title>The Genome Sequence of Cladophialophora immunda CBS83496.</title>
        <authorList>
            <consortium name="The Broad Institute Genomics Platform"/>
            <person name="Cuomo C."/>
            <person name="de Hoog S."/>
            <person name="Gorbushina A."/>
            <person name="Stielow B."/>
            <person name="Teixiera M."/>
            <person name="Abouelleil A."/>
            <person name="Chapman S.B."/>
            <person name="Priest M."/>
            <person name="Young S.K."/>
            <person name="Wortman J."/>
            <person name="Nusbaum C."/>
            <person name="Birren B."/>
        </authorList>
    </citation>
    <scope>NUCLEOTIDE SEQUENCE [LARGE SCALE GENOMIC DNA]</scope>
    <source>
        <strain evidence="1 2">CBS 83496</strain>
    </source>
</reference>
<protein>
    <recommendedName>
        <fullName evidence="3">Transcription factor domain-containing protein</fullName>
    </recommendedName>
</protein>
<dbReference type="AlphaFoldDB" id="A0A0D2AT61"/>
<dbReference type="Proteomes" id="UP000054466">
    <property type="component" value="Unassembled WGS sequence"/>
</dbReference>
<dbReference type="CDD" id="cd12148">
    <property type="entry name" value="fungal_TF_MHR"/>
    <property type="match status" value="1"/>
</dbReference>
<dbReference type="VEuPathDB" id="FungiDB:PV07_08042"/>
<keyword evidence="2" id="KW-1185">Reference proteome</keyword>
<organism evidence="1 2">
    <name type="scientific">Cladophialophora immunda</name>
    <dbReference type="NCBI Taxonomy" id="569365"/>
    <lineage>
        <taxon>Eukaryota</taxon>
        <taxon>Fungi</taxon>
        <taxon>Dikarya</taxon>
        <taxon>Ascomycota</taxon>
        <taxon>Pezizomycotina</taxon>
        <taxon>Eurotiomycetes</taxon>
        <taxon>Chaetothyriomycetidae</taxon>
        <taxon>Chaetothyriales</taxon>
        <taxon>Herpotrichiellaceae</taxon>
        <taxon>Cladophialophora</taxon>
    </lineage>
</organism>
<proteinExistence type="predicted"/>
<evidence type="ECO:0008006" key="3">
    <source>
        <dbReference type="Google" id="ProtNLM"/>
    </source>
</evidence>
<dbReference type="HOGENOM" id="CLU_924389_0_0_1"/>
<name>A0A0D2AT61_9EURO</name>
<sequence>MSVIQATVSPEISDVGWSPTLTMWRSCEGGFPCRTCVSKGSECVLEEDQQSISHRATHDDQDGNRMPWKVDLPSATSAVVATLLDRYFSMIAPHWPLVQERDLNQEPYTSPLLFRSVCLVSAHLAGASGTALVEDISQSIHQCFDAYELLSLPTLSTLQSILLLLASPQFSQQSMMTASACRMALTLGLHRPHYPQPILYWSCIVAARWESLRSIGTRSTDRVCFDLETTPPHTEPDPRTIFGALYHLLAHADRNREHLSDLHDILSSQEIHTASTIPHGRADDTSILMPQQHPETLQALTSPLIRYLSEPDTSSSNISLLTQADGSPAFELNPFYCCTRRPGV</sequence>
<dbReference type="EMBL" id="KN847043">
    <property type="protein sequence ID" value="KIW28372.1"/>
    <property type="molecule type" value="Genomic_DNA"/>
</dbReference>
<evidence type="ECO:0000313" key="1">
    <source>
        <dbReference type="EMBL" id="KIW28372.1"/>
    </source>
</evidence>
<dbReference type="RefSeq" id="XP_016248588.1">
    <property type="nucleotide sequence ID" value="XM_016395169.1"/>
</dbReference>
<dbReference type="GeneID" id="27347236"/>
<evidence type="ECO:0000313" key="2">
    <source>
        <dbReference type="Proteomes" id="UP000054466"/>
    </source>
</evidence>
<accession>A0A0D2AT61</accession>
<gene>
    <name evidence="1" type="ORF">PV07_08042</name>
</gene>
<dbReference type="OrthoDB" id="4161332at2759"/>